<evidence type="ECO:0000313" key="2">
    <source>
        <dbReference type="Proteomes" id="UP000593574"/>
    </source>
</evidence>
<keyword evidence="2" id="KW-1185">Reference proteome</keyword>
<name>A0A7J9B488_9ROSI</name>
<protein>
    <submittedName>
        <fullName evidence="1">Uncharacterized protein</fullName>
    </submittedName>
</protein>
<sequence>KSNISFNKKIIDSGPMVEEYWHIILWHIILKKDSEERDKNS</sequence>
<accession>A0A7J9B488</accession>
<gene>
    <name evidence="1" type="ORF">Golax_025430</name>
</gene>
<dbReference type="EMBL" id="JABEZV010448511">
    <property type="protein sequence ID" value="MBA0731063.1"/>
    <property type="molecule type" value="Genomic_DNA"/>
</dbReference>
<dbReference type="AlphaFoldDB" id="A0A7J9B488"/>
<feature type="non-terminal residue" evidence="1">
    <location>
        <position position="1"/>
    </location>
</feature>
<comment type="caution">
    <text evidence="1">The sequence shown here is derived from an EMBL/GenBank/DDBJ whole genome shotgun (WGS) entry which is preliminary data.</text>
</comment>
<organism evidence="1 2">
    <name type="scientific">Gossypium laxum</name>
    <dbReference type="NCBI Taxonomy" id="34288"/>
    <lineage>
        <taxon>Eukaryota</taxon>
        <taxon>Viridiplantae</taxon>
        <taxon>Streptophyta</taxon>
        <taxon>Embryophyta</taxon>
        <taxon>Tracheophyta</taxon>
        <taxon>Spermatophyta</taxon>
        <taxon>Magnoliopsida</taxon>
        <taxon>eudicotyledons</taxon>
        <taxon>Gunneridae</taxon>
        <taxon>Pentapetalae</taxon>
        <taxon>rosids</taxon>
        <taxon>malvids</taxon>
        <taxon>Malvales</taxon>
        <taxon>Malvaceae</taxon>
        <taxon>Malvoideae</taxon>
        <taxon>Gossypium</taxon>
    </lineage>
</organism>
<reference evidence="1 2" key="1">
    <citation type="journal article" date="2019" name="Genome Biol. Evol.">
        <title>Insights into the evolution of the New World diploid cottons (Gossypium, subgenus Houzingenia) based on genome sequencing.</title>
        <authorList>
            <person name="Grover C.E."/>
            <person name="Arick M.A. 2nd"/>
            <person name="Thrash A."/>
            <person name="Conover J.L."/>
            <person name="Sanders W.S."/>
            <person name="Peterson D.G."/>
            <person name="Frelichowski J.E."/>
            <person name="Scheffler J.A."/>
            <person name="Scheffler B.E."/>
            <person name="Wendel J.F."/>
        </authorList>
    </citation>
    <scope>NUCLEOTIDE SEQUENCE [LARGE SCALE GENOMIC DNA]</scope>
    <source>
        <strain evidence="1">4</strain>
        <tissue evidence="1">Leaf</tissue>
    </source>
</reference>
<evidence type="ECO:0000313" key="1">
    <source>
        <dbReference type="EMBL" id="MBA0731063.1"/>
    </source>
</evidence>
<dbReference type="Proteomes" id="UP000593574">
    <property type="component" value="Unassembled WGS sequence"/>
</dbReference>
<proteinExistence type="predicted"/>